<reference evidence="1 2" key="1">
    <citation type="submission" date="2019-10" db="EMBL/GenBank/DDBJ databases">
        <authorList>
            <person name="Abad L.A."/>
            <person name="AUll H.A."/>
            <person name="Garlena R.A."/>
            <person name="Russell D.A."/>
            <person name="Pope W.H."/>
            <person name="Jacobs-Sera D."/>
            <person name="Hatfull G.F."/>
        </authorList>
    </citation>
    <scope>NUCLEOTIDE SEQUENCE [LARGE SCALE GENOMIC DNA]</scope>
</reference>
<dbReference type="GeneID" id="80004979"/>
<proteinExistence type="predicted"/>
<evidence type="ECO:0008006" key="3">
    <source>
        <dbReference type="Google" id="ProtNLM"/>
    </source>
</evidence>
<sequence>MVLIAPPAIVAAPARTPLPFGLGSVLGWRAGDRFMTGVAWVSPTCDPAGGRGGPHCDPEDVVGLPKDFDGERTLGEADPFIVYGHDACAIGGGNTPETAQEFATAHLLAREEARAEQALWTGDLGNTPNFSGANGYAAPVSVGSGTALEALALVEQGISEAYGSLGVIHMSRRTATLLGKHLEKRSGRLYTRALDTPVVAGAGYPDGSIVGSPALVGYRGDVISSSNRPGDLLDRATNVMYAVAEREYVIGFDPCGLVIATVTDPEETP</sequence>
<evidence type="ECO:0000313" key="1">
    <source>
        <dbReference type="EMBL" id="QGJ92692.1"/>
    </source>
</evidence>
<accession>A0A649VL75</accession>
<evidence type="ECO:0000313" key="2">
    <source>
        <dbReference type="Proteomes" id="UP000425388"/>
    </source>
</evidence>
<dbReference type="EMBL" id="MN586020">
    <property type="protein sequence ID" value="QGJ92692.1"/>
    <property type="molecule type" value="Genomic_DNA"/>
</dbReference>
<name>A0A649VL75_9CAUD</name>
<protein>
    <recommendedName>
        <fullName evidence="3">Major capsid protein</fullName>
    </recommendedName>
</protein>
<dbReference type="Proteomes" id="UP000425388">
    <property type="component" value="Segment"/>
</dbReference>
<dbReference type="KEGG" id="vg:80004979"/>
<organism evidence="1 2">
    <name type="scientific">Microbacterium phage Megan</name>
    <dbReference type="NCBI Taxonomy" id="2656551"/>
    <lineage>
        <taxon>Viruses</taxon>
        <taxon>Duplodnaviria</taxon>
        <taxon>Heunggongvirae</taxon>
        <taxon>Uroviricota</taxon>
        <taxon>Caudoviricetes</taxon>
        <taxon>Hodgkinviridae</taxon>
        <taxon>Meganvirus</taxon>
        <taxon>Meganvirus megan</taxon>
    </lineage>
</organism>
<dbReference type="RefSeq" id="YP_010751313.1">
    <property type="nucleotide sequence ID" value="NC_073368.1"/>
</dbReference>
<keyword evidence="2" id="KW-1185">Reference proteome</keyword>
<gene>
    <name evidence="1" type="primary">22</name>
    <name evidence="1" type="ORF">PBI_MEGAN_22</name>
</gene>